<keyword evidence="2 5" id="KW-0238">DNA-binding</keyword>
<dbReference type="EMBL" id="JACHIT010000002">
    <property type="protein sequence ID" value="MBB5918609.1"/>
    <property type="molecule type" value="Genomic_DNA"/>
</dbReference>
<reference evidence="5 6" key="1">
    <citation type="submission" date="2020-08" db="EMBL/GenBank/DDBJ databases">
        <title>Sequencing the genomes of 1000 actinobacteria strains.</title>
        <authorList>
            <person name="Klenk H.-P."/>
        </authorList>
    </citation>
    <scope>NUCLEOTIDE SEQUENCE [LARGE SCALE GENOMIC DNA]</scope>
    <source>
        <strain evidence="5 6">DSM 43582</strain>
    </source>
</reference>
<dbReference type="InterPro" id="IPR009057">
    <property type="entry name" value="Homeodomain-like_sf"/>
</dbReference>
<dbReference type="InterPro" id="IPR018060">
    <property type="entry name" value="HTH_AraC"/>
</dbReference>
<evidence type="ECO:0000256" key="2">
    <source>
        <dbReference type="ARBA" id="ARBA00023125"/>
    </source>
</evidence>
<protein>
    <submittedName>
        <fullName evidence="5">AraC-like DNA-binding protein</fullName>
    </submittedName>
</protein>
<dbReference type="Pfam" id="PF12833">
    <property type="entry name" value="HTH_18"/>
    <property type="match status" value="1"/>
</dbReference>
<organism evidence="5 6">
    <name type="scientific">Nocardia transvalensis</name>
    <dbReference type="NCBI Taxonomy" id="37333"/>
    <lineage>
        <taxon>Bacteria</taxon>
        <taxon>Bacillati</taxon>
        <taxon>Actinomycetota</taxon>
        <taxon>Actinomycetes</taxon>
        <taxon>Mycobacteriales</taxon>
        <taxon>Nocardiaceae</taxon>
        <taxon>Nocardia</taxon>
    </lineage>
</organism>
<feature type="domain" description="HTH araC/xylS-type" evidence="4">
    <location>
        <begin position="199"/>
        <end position="297"/>
    </location>
</feature>
<dbReference type="PANTHER" id="PTHR43280:SF32">
    <property type="entry name" value="TRANSCRIPTIONAL REGULATORY PROTEIN"/>
    <property type="match status" value="1"/>
</dbReference>
<comment type="caution">
    <text evidence="5">The sequence shown here is derived from an EMBL/GenBank/DDBJ whole genome shotgun (WGS) entry which is preliminary data.</text>
</comment>
<evidence type="ECO:0000259" key="4">
    <source>
        <dbReference type="PROSITE" id="PS01124"/>
    </source>
</evidence>
<dbReference type="PRINTS" id="PR00032">
    <property type="entry name" value="HTHARAC"/>
</dbReference>
<dbReference type="PANTHER" id="PTHR43280">
    <property type="entry name" value="ARAC-FAMILY TRANSCRIPTIONAL REGULATOR"/>
    <property type="match status" value="1"/>
</dbReference>
<keyword evidence="1" id="KW-0805">Transcription regulation</keyword>
<dbReference type="RefSeq" id="WP_040747148.1">
    <property type="nucleotide sequence ID" value="NZ_JACHIT010000002.1"/>
</dbReference>
<evidence type="ECO:0000256" key="1">
    <source>
        <dbReference type="ARBA" id="ARBA00023015"/>
    </source>
</evidence>
<keyword evidence="6" id="KW-1185">Reference proteome</keyword>
<dbReference type="GO" id="GO:0003700">
    <property type="term" value="F:DNA-binding transcription factor activity"/>
    <property type="evidence" value="ECO:0007669"/>
    <property type="project" value="InterPro"/>
</dbReference>
<accession>A0A7W9PLZ8</accession>
<dbReference type="SMART" id="SM00342">
    <property type="entry name" value="HTH_ARAC"/>
    <property type="match status" value="1"/>
</dbReference>
<dbReference type="AlphaFoldDB" id="A0A7W9PLZ8"/>
<dbReference type="SUPFAM" id="SSF46689">
    <property type="entry name" value="Homeodomain-like"/>
    <property type="match status" value="2"/>
</dbReference>
<gene>
    <name evidence="5" type="ORF">BJY24_007521</name>
</gene>
<name>A0A7W9PLZ8_9NOCA</name>
<keyword evidence="3" id="KW-0804">Transcription</keyword>
<evidence type="ECO:0000313" key="6">
    <source>
        <dbReference type="Proteomes" id="UP000540412"/>
    </source>
</evidence>
<dbReference type="PROSITE" id="PS01124">
    <property type="entry name" value="HTH_ARAC_FAMILY_2"/>
    <property type="match status" value="1"/>
</dbReference>
<dbReference type="Gene3D" id="1.10.10.60">
    <property type="entry name" value="Homeodomain-like"/>
    <property type="match status" value="2"/>
</dbReference>
<proteinExistence type="predicted"/>
<evidence type="ECO:0000313" key="5">
    <source>
        <dbReference type="EMBL" id="MBB5918609.1"/>
    </source>
</evidence>
<dbReference type="GO" id="GO:0043565">
    <property type="term" value="F:sequence-specific DNA binding"/>
    <property type="evidence" value="ECO:0007669"/>
    <property type="project" value="InterPro"/>
</dbReference>
<dbReference type="Proteomes" id="UP000540412">
    <property type="component" value="Unassembled WGS sequence"/>
</dbReference>
<dbReference type="InterPro" id="IPR018062">
    <property type="entry name" value="HTH_AraC-typ_CS"/>
</dbReference>
<evidence type="ECO:0000256" key="3">
    <source>
        <dbReference type="ARBA" id="ARBA00023163"/>
    </source>
</evidence>
<sequence>MEASTRVVGHRRGVPVYDYRTDLVTPPITLMRIDFDDEHPVPGDPRVLGRRNGRLEVRPHIHDFPALWCAPDGVVLVVGAGQVVDTTVVSDLGGGVGVFFDPAALGGDGRAPWPAWRSHPLLFPFLHERAGGLLRLEIPPPRRALWDDTITAIETELTERLEGYRQAASAHLTLLLIELARLAADVVGDLRRSGEPLLAEVFDVIEKRHGEPLSLRDVARAVGMTPGHLTTVVRRRTGRTVQDWIADRRMTEARRLLAETDLPVAEIARRVGISDPGYFTRLFRREHGDSPRRWRGQLPCVP</sequence>
<dbReference type="PROSITE" id="PS00041">
    <property type="entry name" value="HTH_ARAC_FAMILY_1"/>
    <property type="match status" value="1"/>
</dbReference>
<dbReference type="InterPro" id="IPR020449">
    <property type="entry name" value="Tscrpt_reg_AraC-type_HTH"/>
</dbReference>